<evidence type="ECO:0000256" key="3">
    <source>
        <dbReference type="ARBA" id="ARBA00023170"/>
    </source>
</evidence>
<dbReference type="EnsemblMetazoa" id="PPA24840.1">
    <property type="protein sequence ID" value="PPA24840.1"/>
    <property type="gene ID" value="WBGene00114394"/>
</dbReference>
<protein>
    <submittedName>
        <fullName evidence="5">Uncharacterized protein</fullName>
    </submittedName>
</protein>
<evidence type="ECO:0000313" key="5">
    <source>
        <dbReference type="EnsemblMetazoa" id="PPA24840.1"/>
    </source>
</evidence>
<dbReference type="GO" id="GO:0007218">
    <property type="term" value="P:neuropeptide signaling pathway"/>
    <property type="evidence" value="ECO:0000318"/>
    <property type="project" value="GO_Central"/>
</dbReference>
<keyword evidence="3" id="KW-0675">Receptor</keyword>
<keyword evidence="6" id="KW-1185">Reference proteome</keyword>
<gene>
    <name evidence="5" type="primary">WBGene00114394</name>
</gene>
<reference evidence="6" key="1">
    <citation type="journal article" date="2008" name="Nat. Genet.">
        <title>The Pristionchus pacificus genome provides a unique perspective on nematode lifestyle and parasitism.</title>
        <authorList>
            <person name="Dieterich C."/>
            <person name="Clifton S.W."/>
            <person name="Schuster L.N."/>
            <person name="Chinwalla A."/>
            <person name="Delehaunty K."/>
            <person name="Dinkelacker I."/>
            <person name="Fulton L."/>
            <person name="Fulton R."/>
            <person name="Godfrey J."/>
            <person name="Minx P."/>
            <person name="Mitreva M."/>
            <person name="Roeseler W."/>
            <person name="Tian H."/>
            <person name="Witte H."/>
            <person name="Yang S.P."/>
            <person name="Wilson R.K."/>
            <person name="Sommer R.J."/>
        </authorList>
    </citation>
    <scope>NUCLEOTIDE SEQUENCE [LARGE SCALE GENOMIC DNA]</scope>
    <source>
        <strain evidence="6">PS312</strain>
    </source>
</reference>
<accession>A0A2A6BPX9</accession>
<evidence type="ECO:0000256" key="1">
    <source>
        <dbReference type="ARBA" id="ARBA00004141"/>
    </source>
</evidence>
<dbReference type="PANTHER" id="PTHR24238">
    <property type="entry name" value="G-PROTEIN COUPLED RECEPTOR"/>
    <property type="match status" value="1"/>
</dbReference>
<dbReference type="PANTHER" id="PTHR24238:SF76">
    <property type="entry name" value="G_PROTEIN_RECEP_F1_2 DOMAIN-CONTAINING PROTEIN"/>
    <property type="match status" value="1"/>
</dbReference>
<dbReference type="SUPFAM" id="SSF81321">
    <property type="entry name" value="Family A G protein-coupled receptor-like"/>
    <property type="match status" value="1"/>
</dbReference>
<dbReference type="GO" id="GO:0005886">
    <property type="term" value="C:plasma membrane"/>
    <property type="evidence" value="ECO:0000318"/>
    <property type="project" value="GO_Central"/>
</dbReference>
<comment type="subcellular location">
    <subcellularLocation>
        <location evidence="1">Membrane</location>
        <topology evidence="1">Multi-pass membrane protein</topology>
    </subcellularLocation>
</comment>
<organism evidence="5 6">
    <name type="scientific">Pristionchus pacificus</name>
    <name type="common">Parasitic nematode worm</name>
    <dbReference type="NCBI Taxonomy" id="54126"/>
    <lineage>
        <taxon>Eukaryota</taxon>
        <taxon>Metazoa</taxon>
        <taxon>Ecdysozoa</taxon>
        <taxon>Nematoda</taxon>
        <taxon>Chromadorea</taxon>
        <taxon>Rhabditida</taxon>
        <taxon>Rhabditina</taxon>
        <taxon>Diplogasteromorpha</taxon>
        <taxon>Diplogasteroidea</taxon>
        <taxon>Neodiplogasteridae</taxon>
        <taxon>Pristionchus</taxon>
    </lineage>
</organism>
<keyword evidence="4" id="KW-0807">Transducer</keyword>
<dbReference type="OrthoDB" id="5866227at2759"/>
<sequence>MSSPDPFFDWYHSPLSLEDCLAGGAMILLCAIFIPLTVLVSLVMWKADKEIIGYRYLISASFADINCMLQYGFLNGIAILTKNPLTHSEDGRSAMQIYIDIIWFSLCLHYPLVAWSRFAAIKTPIWFRSQQRWNSYVICLGVYLVAVIMARPEFYTLRFRRDDSLVAVVRQILLRTVSVWTAGGGFRQARRFRYLVQGMSAMFLYLHIFCVVVPLILYLWTIALILRDRNAAAGAKSRGQMSVEKRLMVPCIIGNVIFVIGQVAITIGTGTGKWATWTICLIFVINSAANCVMLLLFSPSLI</sequence>
<keyword evidence="2" id="KW-0297">G-protein coupled receptor</keyword>
<evidence type="ECO:0000256" key="2">
    <source>
        <dbReference type="ARBA" id="ARBA00023040"/>
    </source>
</evidence>
<dbReference type="Gene3D" id="1.20.1070.10">
    <property type="entry name" value="Rhodopsin 7-helix transmembrane proteins"/>
    <property type="match status" value="1"/>
</dbReference>
<accession>A0A8R1UHG8</accession>
<reference evidence="5" key="2">
    <citation type="submission" date="2022-06" db="UniProtKB">
        <authorList>
            <consortium name="EnsemblMetazoa"/>
        </authorList>
    </citation>
    <scope>IDENTIFICATION</scope>
    <source>
        <strain evidence="5">PS312</strain>
    </source>
</reference>
<evidence type="ECO:0000256" key="4">
    <source>
        <dbReference type="ARBA" id="ARBA00023224"/>
    </source>
</evidence>
<dbReference type="AlphaFoldDB" id="A0A2A6BPX9"/>
<name>A0A2A6BPX9_PRIPA</name>
<evidence type="ECO:0000313" key="6">
    <source>
        <dbReference type="Proteomes" id="UP000005239"/>
    </source>
</evidence>
<dbReference type="Proteomes" id="UP000005239">
    <property type="component" value="Unassembled WGS sequence"/>
</dbReference>
<proteinExistence type="predicted"/>
<dbReference type="GO" id="GO:0008188">
    <property type="term" value="F:neuropeptide receptor activity"/>
    <property type="evidence" value="ECO:0000318"/>
    <property type="project" value="GO_Central"/>
</dbReference>